<protein>
    <recommendedName>
        <fullName evidence="1">Short chain dehydrogenase-like proteobacteria domain-containing protein</fullName>
    </recommendedName>
</protein>
<dbReference type="InterPro" id="IPR048623">
    <property type="entry name" value="SDR-like_proteobact"/>
</dbReference>
<proteinExistence type="predicted"/>
<name>A0A192D539_9SPHN</name>
<dbReference type="EMBL" id="CP016033">
    <property type="protein sequence ID" value="ANK13195.1"/>
    <property type="molecule type" value="Genomic_DNA"/>
</dbReference>
<feature type="domain" description="Short chain dehydrogenase-like proteobacteria" evidence="1">
    <location>
        <begin position="6"/>
        <end position="101"/>
    </location>
</feature>
<dbReference type="Proteomes" id="UP000078263">
    <property type="component" value="Chromosome"/>
</dbReference>
<evidence type="ECO:0000259" key="1">
    <source>
        <dbReference type="Pfam" id="PF21777"/>
    </source>
</evidence>
<evidence type="ECO:0000313" key="3">
    <source>
        <dbReference type="Proteomes" id="UP000078263"/>
    </source>
</evidence>
<organism evidence="2 3">
    <name type="scientific">Erythrobacter neustonensis</name>
    <dbReference type="NCBI Taxonomy" id="1112"/>
    <lineage>
        <taxon>Bacteria</taxon>
        <taxon>Pseudomonadati</taxon>
        <taxon>Pseudomonadota</taxon>
        <taxon>Alphaproteobacteria</taxon>
        <taxon>Sphingomonadales</taxon>
        <taxon>Erythrobacteraceae</taxon>
        <taxon>Erythrobacter/Porphyrobacter group</taxon>
        <taxon>Erythrobacter</taxon>
    </lineage>
</organism>
<dbReference type="AlphaFoldDB" id="A0A192D539"/>
<dbReference type="KEGG" id="pns:A9D12_09825"/>
<sequence length="105" mass="10937">MQCEIAVGTLPDAPLDAATAFMALHLAAVRAVLADPATSALAIVLPPAAYDHRDWRLALARDLAREAAPLRVNVVAALPGAARTATLRFLANAPGVTGQYLVCHD</sequence>
<accession>A0A192D539</accession>
<dbReference type="STRING" id="1112.A9D12_09825"/>
<reference evidence="2 3" key="1">
    <citation type="submission" date="2016-05" db="EMBL/GenBank/DDBJ databases">
        <title>Compelete Genome Sequence of Bacteriochlorophyll-Synthesizing Bacterium Porphyrobacter neustonensis DSM 9434.</title>
        <authorList>
            <person name="Shi X.-L."/>
            <person name="Wu Y.-H."/>
            <person name="Cheng H."/>
            <person name="Xu L."/>
            <person name="Zhang X.-Q."/>
            <person name="Wang C.-S."/>
            <person name="Xu X.-W."/>
        </authorList>
    </citation>
    <scope>NUCLEOTIDE SEQUENCE [LARGE SCALE GENOMIC DNA]</scope>
    <source>
        <strain evidence="2 3">DSM 9434</strain>
    </source>
</reference>
<dbReference type="Pfam" id="PF21777">
    <property type="entry name" value="SDR-like"/>
    <property type="match status" value="1"/>
</dbReference>
<dbReference type="RefSeq" id="WP_068351301.1">
    <property type="nucleotide sequence ID" value="NZ_CP016033.1"/>
</dbReference>
<dbReference type="OrthoDB" id="7409402at2"/>
<keyword evidence="3" id="KW-1185">Reference proteome</keyword>
<gene>
    <name evidence="2" type="ORF">A9D12_09825</name>
</gene>
<evidence type="ECO:0000313" key="2">
    <source>
        <dbReference type="EMBL" id="ANK13195.1"/>
    </source>
</evidence>